<dbReference type="GO" id="GO:2000300">
    <property type="term" value="P:regulation of synaptic vesicle exocytosis"/>
    <property type="evidence" value="ECO:0007669"/>
    <property type="project" value="TreeGrafter"/>
</dbReference>
<feature type="compositionally biased region" description="Basic residues" evidence="8">
    <location>
        <begin position="497"/>
        <end position="506"/>
    </location>
</feature>
<keyword evidence="1" id="KW-0479">Metal-binding</keyword>
<keyword evidence="5" id="KW-0770">Synapse</keyword>
<dbReference type="InterPro" id="IPR013083">
    <property type="entry name" value="Znf_RING/FYVE/PHD"/>
</dbReference>
<dbReference type="PROSITE" id="PS50916">
    <property type="entry name" value="RABBD"/>
    <property type="match status" value="1"/>
</dbReference>
<feature type="compositionally biased region" description="Polar residues" evidence="8">
    <location>
        <begin position="270"/>
        <end position="280"/>
    </location>
</feature>
<dbReference type="GO" id="GO:0042734">
    <property type="term" value="C:presynaptic membrane"/>
    <property type="evidence" value="ECO:0007669"/>
    <property type="project" value="TreeGrafter"/>
</dbReference>
<evidence type="ECO:0000256" key="1">
    <source>
        <dbReference type="ARBA" id="ARBA00022723"/>
    </source>
</evidence>
<dbReference type="Ensembl" id="ENSEEET00000060738.1">
    <property type="protein sequence ID" value="ENSEEEP00000063091.1"/>
    <property type="gene ID" value="ENSEEEG00000028383.1"/>
</dbReference>
<comment type="subcellular location">
    <subcellularLocation>
        <location evidence="6">Synapse</location>
    </subcellularLocation>
</comment>
<feature type="region of interest" description="Disordered" evidence="8">
    <location>
        <begin position="205"/>
        <end position="391"/>
    </location>
</feature>
<evidence type="ECO:0008006" key="15">
    <source>
        <dbReference type="Google" id="ProtNLM"/>
    </source>
</evidence>
<evidence type="ECO:0000256" key="7">
    <source>
        <dbReference type="PROSITE-ProRule" id="PRU00091"/>
    </source>
</evidence>
<keyword evidence="3 7" id="KW-0863">Zinc-finger</keyword>
<dbReference type="AlphaFoldDB" id="A0AAY5F226"/>
<evidence type="ECO:0000256" key="4">
    <source>
        <dbReference type="ARBA" id="ARBA00022833"/>
    </source>
</evidence>
<feature type="compositionally biased region" description="Basic and acidic residues" evidence="8">
    <location>
        <begin position="1021"/>
        <end position="1039"/>
    </location>
</feature>
<feature type="region of interest" description="Disordered" evidence="8">
    <location>
        <begin position="584"/>
        <end position="614"/>
    </location>
</feature>
<dbReference type="InterPro" id="IPR039032">
    <property type="entry name" value="Rim-like"/>
</dbReference>
<dbReference type="Pfam" id="PF00595">
    <property type="entry name" value="PDZ"/>
    <property type="match status" value="1"/>
</dbReference>
<dbReference type="SUPFAM" id="SSF49562">
    <property type="entry name" value="C2 domain (Calcium/lipid-binding domain, CaLB)"/>
    <property type="match status" value="1"/>
</dbReference>
<reference evidence="13" key="3">
    <citation type="submission" date="2025-09" db="UniProtKB">
        <authorList>
            <consortium name="Ensembl"/>
        </authorList>
    </citation>
    <scope>IDENTIFICATION</scope>
</reference>
<name>A0AAY5F226_ELEEL</name>
<dbReference type="GO" id="GO:0048791">
    <property type="term" value="P:calcium ion-regulated exocytosis of neurotransmitter"/>
    <property type="evidence" value="ECO:0007669"/>
    <property type="project" value="TreeGrafter"/>
</dbReference>
<dbReference type="InterPro" id="IPR011011">
    <property type="entry name" value="Znf_FYVE_PHD"/>
</dbReference>
<dbReference type="PROSITE" id="PS50004">
    <property type="entry name" value="C2"/>
    <property type="match status" value="1"/>
</dbReference>
<evidence type="ECO:0000259" key="11">
    <source>
        <dbReference type="PROSITE" id="PS50178"/>
    </source>
</evidence>
<dbReference type="GO" id="GO:0031267">
    <property type="term" value="F:small GTPase binding"/>
    <property type="evidence" value="ECO:0007669"/>
    <property type="project" value="InterPro"/>
</dbReference>
<dbReference type="PANTHER" id="PTHR12157">
    <property type="entry name" value="REGULATING SYNAPTIC MEMBRANE EXOCYTOSIS PROTEIN"/>
    <property type="match status" value="1"/>
</dbReference>
<feature type="compositionally biased region" description="Basic and acidic residues" evidence="8">
    <location>
        <begin position="358"/>
        <end position="377"/>
    </location>
</feature>
<dbReference type="GO" id="GO:0042391">
    <property type="term" value="P:regulation of membrane potential"/>
    <property type="evidence" value="ECO:0007669"/>
    <property type="project" value="TreeGrafter"/>
</dbReference>
<feature type="compositionally biased region" description="Basic and acidic residues" evidence="8">
    <location>
        <begin position="42"/>
        <end position="62"/>
    </location>
</feature>
<feature type="domain" description="FYVE-type" evidence="11">
    <location>
        <begin position="120"/>
        <end position="176"/>
    </location>
</feature>
<dbReference type="InterPro" id="IPR000008">
    <property type="entry name" value="C2_dom"/>
</dbReference>
<evidence type="ECO:0000259" key="9">
    <source>
        <dbReference type="PROSITE" id="PS50004"/>
    </source>
</evidence>
<evidence type="ECO:0000256" key="2">
    <source>
        <dbReference type="ARBA" id="ARBA00022737"/>
    </source>
</evidence>
<keyword evidence="4" id="KW-0862">Zinc</keyword>
<dbReference type="CDD" id="cd06714">
    <property type="entry name" value="PDZ_RIM-like"/>
    <property type="match status" value="1"/>
</dbReference>
<dbReference type="CDD" id="cd04031">
    <property type="entry name" value="C2A_RIM1alpha"/>
    <property type="match status" value="1"/>
</dbReference>
<keyword evidence="2" id="KW-0677">Repeat</keyword>
<feature type="domain" description="PDZ" evidence="10">
    <location>
        <begin position="632"/>
        <end position="706"/>
    </location>
</feature>
<organism evidence="13 14">
    <name type="scientific">Electrophorus electricus</name>
    <name type="common">Electric eel</name>
    <name type="synonym">Gymnotus electricus</name>
    <dbReference type="NCBI Taxonomy" id="8005"/>
    <lineage>
        <taxon>Eukaryota</taxon>
        <taxon>Metazoa</taxon>
        <taxon>Chordata</taxon>
        <taxon>Craniata</taxon>
        <taxon>Vertebrata</taxon>
        <taxon>Euteleostomi</taxon>
        <taxon>Actinopterygii</taxon>
        <taxon>Neopterygii</taxon>
        <taxon>Teleostei</taxon>
        <taxon>Ostariophysi</taxon>
        <taxon>Gymnotiformes</taxon>
        <taxon>Gymnotoidei</taxon>
        <taxon>Gymnotidae</taxon>
        <taxon>Electrophorus</taxon>
    </lineage>
</organism>
<dbReference type="SUPFAM" id="SSF50156">
    <property type="entry name" value="PDZ domain-like"/>
    <property type="match status" value="1"/>
</dbReference>
<dbReference type="Gene3D" id="3.30.40.10">
    <property type="entry name" value="Zinc/RING finger domain, C3HC4 (zinc finger)"/>
    <property type="match status" value="1"/>
</dbReference>
<dbReference type="Pfam" id="PF00168">
    <property type="entry name" value="C2"/>
    <property type="match status" value="1"/>
</dbReference>
<dbReference type="SUPFAM" id="SSF57903">
    <property type="entry name" value="FYVE/PHD zinc finger"/>
    <property type="match status" value="1"/>
</dbReference>
<evidence type="ECO:0000256" key="3">
    <source>
        <dbReference type="ARBA" id="ARBA00022771"/>
    </source>
</evidence>
<feature type="domain" description="C2" evidence="9">
    <location>
        <begin position="771"/>
        <end position="894"/>
    </location>
</feature>
<feature type="region of interest" description="Disordered" evidence="8">
    <location>
        <begin position="428"/>
        <end position="558"/>
    </location>
</feature>
<dbReference type="InterPro" id="IPR054386">
    <property type="entry name" value="RIM_Znf"/>
</dbReference>
<evidence type="ECO:0000259" key="10">
    <source>
        <dbReference type="PROSITE" id="PS50106"/>
    </source>
</evidence>
<dbReference type="GeneTree" id="ENSGT00940000155236"/>
<keyword evidence="14" id="KW-1185">Reference proteome</keyword>
<dbReference type="GO" id="GO:0048788">
    <property type="term" value="C:cytoskeleton of presynaptic active zone"/>
    <property type="evidence" value="ECO:0007669"/>
    <property type="project" value="TreeGrafter"/>
</dbReference>
<feature type="compositionally biased region" description="Basic and acidic residues" evidence="8">
    <location>
        <begin position="598"/>
        <end position="608"/>
    </location>
</feature>
<protein>
    <recommendedName>
        <fullName evidence="15">Regulating synaptic membrane exocytosis 2</fullName>
    </recommendedName>
</protein>
<dbReference type="GO" id="GO:0044325">
    <property type="term" value="F:transmembrane transporter binding"/>
    <property type="evidence" value="ECO:0007669"/>
    <property type="project" value="TreeGrafter"/>
</dbReference>
<feature type="domain" description="RabBD" evidence="12">
    <location>
        <begin position="23"/>
        <end position="188"/>
    </location>
</feature>
<gene>
    <name evidence="13" type="primary">RIMS2</name>
</gene>
<dbReference type="GO" id="GO:0050806">
    <property type="term" value="P:positive regulation of synaptic transmission"/>
    <property type="evidence" value="ECO:0007669"/>
    <property type="project" value="TreeGrafter"/>
</dbReference>
<dbReference type="InterPro" id="IPR017455">
    <property type="entry name" value="Znf_FYVE-rel"/>
</dbReference>
<dbReference type="FunFam" id="2.60.40.150:FF:000003">
    <property type="entry name" value="Regulating synaptic membrane exocytosis protein 2"/>
    <property type="match status" value="1"/>
</dbReference>
<dbReference type="InterPro" id="IPR010911">
    <property type="entry name" value="Rab_BD"/>
</dbReference>
<feature type="compositionally biased region" description="Basic and acidic residues" evidence="8">
    <location>
        <begin position="1048"/>
        <end position="1058"/>
    </location>
</feature>
<dbReference type="PANTHER" id="PTHR12157:SF15">
    <property type="entry name" value="REGULATING SYNAPTIC MEMBRANE EXOCYTOSIS PROTEIN 2"/>
    <property type="match status" value="1"/>
</dbReference>
<evidence type="ECO:0000313" key="14">
    <source>
        <dbReference type="Proteomes" id="UP000314983"/>
    </source>
</evidence>
<dbReference type="SMART" id="SM00239">
    <property type="entry name" value="C2"/>
    <property type="match status" value="1"/>
</dbReference>
<evidence type="ECO:0000256" key="5">
    <source>
        <dbReference type="ARBA" id="ARBA00023018"/>
    </source>
</evidence>
<proteinExistence type="predicted"/>
<feature type="compositionally biased region" description="Polar residues" evidence="8">
    <location>
        <begin position="479"/>
        <end position="490"/>
    </location>
</feature>
<feature type="region of interest" description="Disordered" evidence="8">
    <location>
        <begin position="42"/>
        <end position="68"/>
    </location>
</feature>
<evidence type="ECO:0000256" key="8">
    <source>
        <dbReference type="SAM" id="MobiDB-lite"/>
    </source>
</evidence>
<reference evidence="13 14" key="1">
    <citation type="submission" date="2020-05" db="EMBL/GenBank/DDBJ databases">
        <title>Electrophorus electricus (electric eel) genome, fEleEle1, primary haplotype.</title>
        <authorList>
            <person name="Myers G."/>
            <person name="Meyer A."/>
            <person name="Fedrigo O."/>
            <person name="Formenti G."/>
            <person name="Rhie A."/>
            <person name="Tracey A."/>
            <person name="Sims Y."/>
            <person name="Jarvis E.D."/>
        </authorList>
    </citation>
    <scope>NUCLEOTIDE SEQUENCE [LARGE SCALE GENOMIC DNA]</scope>
</reference>
<feature type="region of interest" description="Disordered" evidence="8">
    <location>
        <begin position="1021"/>
        <end position="1080"/>
    </location>
</feature>
<dbReference type="Proteomes" id="UP000314983">
    <property type="component" value="Chromosome 5"/>
</dbReference>
<feature type="compositionally biased region" description="Basic and acidic residues" evidence="8">
    <location>
        <begin position="229"/>
        <end position="241"/>
    </location>
</feature>
<evidence type="ECO:0000313" key="13">
    <source>
        <dbReference type="Ensembl" id="ENSEEEP00000063091.1"/>
    </source>
</evidence>
<feature type="compositionally biased region" description="Basic and acidic residues" evidence="8">
    <location>
        <begin position="205"/>
        <end position="216"/>
    </location>
</feature>
<evidence type="ECO:0000256" key="6">
    <source>
        <dbReference type="ARBA" id="ARBA00034103"/>
    </source>
</evidence>
<feature type="compositionally biased region" description="Acidic residues" evidence="8">
    <location>
        <begin position="527"/>
        <end position="537"/>
    </location>
</feature>
<dbReference type="Pfam" id="PF22601">
    <property type="entry name" value="RIM2a_ZnF"/>
    <property type="match status" value="1"/>
</dbReference>
<dbReference type="GO" id="GO:0008270">
    <property type="term" value="F:zinc ion binding"/>
    <property type="evidence" value="ECO:0007669"/>
    <property type="project" value="UniProtKB-KW"/>
</dbReference>
<evidence type="ECO:0000259" key="12">
    <source>
        <dbReference type="PROSITE" id="PS50916"/>
    </source>
</evidence>
<sequence>MSAPLGPRGESVAPPAAAVLPEMPDLSHLTEEERKIILDVMDRQRKEDEKEQSMLKVKEEPKSQSPQWFKGPFSGITELVNNVLQPQTKPQNEKLHQQFELYKDQVKRMGEEVQSAPEQKADVPTCGICHKTKFADGCGHPCSYCQTKFCARCGGRVSLRSNKVMWVCNLCRKQQEILTKSGAWFYGGPGATGLSDVRGFTFRRNEEAPQEKKAKLQEAPLLYQGPPGDRSRGPELTRQHSPDNTSGLKPVIIRQAGSERSTDQFGKRSPSASRDGSQAYDQREPRPEPSHYAPGVGGMPRSPSDYGPGERQRQGGYERPARDVEAARGAYRARRGGWHSQEEGPPEPGFMPDGPMLSEHDAQRQRQEESYEARYRSDPNLARYPVKPQPYEEQMRMHAEVSRFRHERRHSDVSLACAEAEGLAGPPMARLLPGLGHAPPGHRQAAMGGGPEAGPWEQRLEVGGAGRKAKRDKAESMLRNDSLSSDQSESVRPPPPKPHRGKRGGKMRQVSLSSSEEELATTPEYTSCEDVEIESESVSEKGNSQRGKRDTFEQAHILSEGQKKTVRFSGRSLEEDADWCEPQVKDSGVDTCSSTTLNEDHSHSEKHPVTWQPSKDGERLIGRILLNKRLKDGSIPRDSGALLGLKVVGGKMTESGKLCAFITKVRKGSLADTVGHLRPGDQVLEWNGRNLQGATFKEVYNIILESKPEPQPPCGGHCPLPVCSSSFESQKMERPSISITSPMSPGMLRDAPQYLSGQLSSQSLSRRIEPFNPRVQVKLWYDKVGHQLIVTILGAKDLPSRDDGRPRNPYVKIYFLPDRSDKSKRRTKTVKKSVEPRWNQTFVYSPVHRREFRERMLEVTLWDQARVREEESEFLGEILIELETALMDDEPHWYKLQTHDVSSVPLPKSSPCLQRRALHGDVPARRLQRSHRISDSEISDYDGEDGVGVVSDYRQNGRDLQSSTLSVPEQVLSSNHCSRSVEINRARSRSPSVPPPQRYGLLYSLKSILLRYTHRMNYGTTDRHEFHPRSRSADQRPALERPMYTRSRSTERTADGHRMRASLPTLPSGHSAPPSPALTR</sequence>
<accession>A0AAY5F226</accession>
<dbReference type="PROSITE" id="PS50178">
    <property type="entry name" value="ZF_FYVE"/>
    <property type="match status" value="1"/>
</dbReference>
<reference evidence="13" key="2">
    <citation type="submission" date="2025-08" db="UniProtKB">
        <authorList>
            <consortium name="Ensembl"/>
        </authorList>
    </citation>
    <scope>IDENTIFICATION</scope>
</reference>
<dbReference type="FunFam" id="2.30.42.10:FF:000003">
    <property type="entry name" value="Regulating synaptic membrane exocytosis protein 1, putative"/>
    <property type="match status" value="1"/>
</dbReference>
<dbReference type="InterPro" id="IPR035892">
    <property type="entry name" value="C2_domain_sf"/>
</dbReference>
<dbReference type="GO" id="GO:0048167">
    <property type="term" value="P:regulation of synaptic plasticity"/>
    <property type="evidence" value="ECO:0007669"/>
    <property type="project" value="TreeGrafter"/>
</dbReference>
<dbReference type="FunFam" id="3.30.40.10:FF:000567">
    <property type="entry name" value="Regulating synaptic membrane exocytosis 1"/>
    <property type="match status" value="1"/>
</dbReference>
<dbReference type="Gene3D" id="2.30.42.10">
    <property type="match status" value="1"/>
</dbReference>
<dbReference type="InterPro" id="IPR001478">
    <property type="entry name" value="PDZ"/>
</dbReference>
<feature type="region of interest" description="Disordered" evidence="8">
    <location>
        <begin position="1"/>
        <end position="26"/>
    </location>
</feature>
<dbReference type="SMART" id="SM00228">
    <property type="entry name" value="PDZ"/>
    <property type="match status" value="1"/>
</dbReference>
<dbReference type="Gene3D" id="2.60.40.150">
    <property type="entry name" value="C2 domain"/>
    <property type="match status" value="1"/>
</dbReference>
<dbReference type="PROSITE" id="PS50106">
    <property type="entry name" value="PDZ"/>
    <property type="match status" value="1"/>
</dbReference>
<dbReference type="GO" id="GO:0006886">
    <property type="term" value="P:intracellular protein transport"/>
    <property type="evidence" value="ECO:0007669"/>
    <property type="project" value="InterPro"/>
</dbReference>
<dbReference type="InterPro" id="IPR036034">
    <property type="entry name" value="PDZ_sf"/>
</dbReference>